<dbReference type="InterPro" id="IPR013319">
    <property type="entry name" value="GH11/12"/>
</dbReference>
<feature type="chain" id="PRO_5034517712" evidence="3">
    <location>
        <begin position="20"/>
        <end position="226"/>
    </location>
</feature>
<evidence type="ECO:0000313" key="5">
    <source>
        <dbReference type="Proteomes" id="UP000578531"/>
    </source>
</evidence>
<keyword evidence="3" id="KW-0732">Signal</keyword>
<keyword evidence="2" id="KW-0624">Polysaccharide degradation</keyword>
<accession>A0A8H6L2R4</accession>
<evidence type="ECO:0000256" key="1">
    <source>
        <dbReference type="ARBA" id="ARBA00005519"/>
    </source>
</evidence>
<reference evidence="4 5" key="1">
    <citation type="journal article" date="2020" name="Genomics">
        <title>Complete, high-quality genomes from long-read metagenomic sequencing of two wolf lichen thalli reveals enigmatic genome architecture.</title>
        <authorList>
            <person name="McKenzie S.K."/>
            <person name="Walston R.F."/>
            <person name="Allen J.L."/>
        </authorList>
    </citation>
    <scope>NUCLEOTIDE SEQUENCE [LARGE SCALE GENOMIC DNA]</scope>
    <source>
        <strain evidence="4">WasteWater2</strain>
    </source>
</reference>
<dbReference type="Gene3D" id="2.60.120.180">
    <property type="match status" value="1"/>
</dbReference>
<dbReference type="InterPro" id="IPR002594">
    <property type="entry name" value="GH12"/>
</dbReference>
<dbReference type="GO" id="GO:0008810">
    <property type="term" value="F:cellulase activity"/>
    <property type="evidence" value="ECO:0007669"/>
    <property type="project" value="InterPro"/>
</dbReference>
<dbReference type="GeneID" id="59290255"/>
<dbReference type="OrthoDB" id="95118at2759"/>
<evidence type="ECO:0000256" key="2">
    <source>
        <dbReference type="RuleBase" id="RU361163"/>
    </source>
</evidence>
<dbReference type="InterPro" id="IPR013320">
    <property type="entry name" value="ConA-like_dom_sf"/>
</dbReference>
<organism evidence="4 5">
    <name type="scientific">Letharia columbiana</name>
    <dbReference type="NCBI Taxonomy" id="112416"/>
    <lineage>
        <taxon>Eukaryota</taxon>
        <taxon>Fungi</taxon>
        <taxon>Dikarya</taxon>
        <taxon>Ascomycota</taxon>
        <taxon>Pezizomycotina</taxon>
        <taxon>Lecanoromycetes</taxon>
        <taxon>OSLEUM clade</taxon>
        <taxon>Lecanoromycetidae</taxon>
        <taxon>Lecanorales</taxon>
        <taxon>Lecanorineae</taxon>
        <taxon>Parmeliaceae</taxon>
        <taxon>Letharia</taxon>
    </lineage>
</organism>
<dbReference type="AlphaFoldDB" id="A0A8H6L2R4"/>
<dbReference type="RefSeq" id="XP_037162730.1">
    <property type="nucleotide sequence ID" value="XM_037310497.1"/>
</dbReference>
<evidence type="ECO:0000256" key="3">
    <source>
        <dbReference type="SAM" id="SignalP"/>
    </source>
</evidence>
<keyword evidence="2" id="KW-0378">Hydrolase</keyword>
<proteinExistence type="inferred from homology"/>
<dbReference type="PANTHER" id="PTHR34002:SF9">
    <property type="entry name" value="XYLOGLUCAN-SPECIFIC ENDO-BETA-1,4-GLUCANASE A"/>
    <property type="match status" value="1"/>
</dbReference>
<dbReference type="Proteomes" id="UP000578531">
    <property type="component" value="Unassembled WGS sequence"/>
</dbReference>
<gene>
    <name evidence="4" type="ORF">HO173_008600</name>
</gene>
<comment type="caution">
    <text evidence="4">The sequence shown here is derived from an EMBL/GenBank/DDBJ whole genome shotgun (WGS) entry which is preliminary data.</text>
</comment>
<dbReference type="SUPFAM" id="SSF49899">
    <property type="entry name" value="Concanavalin A-like lectins/glucanases"/>
    <property type="match status" value="1"/>
</dbReference>
<evidence type="ECO:0000313" key="4">
    <source>
        <dbReference type="EMBL" id="KAF6233308.1"/>
    </source>
</evidence>
<keyword evidence="2" id="KW-0119">Carbohydrate metabolism</keyword>
<protein>
    <submittedName>
        <fullName evidence="4">Uncharacterized protein</fullName>
    </submittedName>
</protein>
<dbReference type="PANTHER" id="PTHR34002">
    <property type="entry name" value="BLR1656 PROTEIN"/>
    <property type="match status" value="1"/>
</dbReference>
<comment type="similarity">
    <text evidence="1 2">Belongs to the glycosyl hydrolase 12 (cellulase H) family.</text>
</comment>
<dbReference type="GO" id="GO:0000272">
    <property type="term" value="P:polysaccharide catabolic process"/>
    <property type="evidence" value="ECO:0007669"/>
    <property type="project" value="UniProtKB-KW"/>
</dbReference>
<keyword evidence="5" id="KW-1185">Reference proteome</keyword>
<sequence length="226" mass="24142">MKHLIYIPLLLAVATSTIAAPPARPFPSAASSPSSGFSASSALDCTQFTPAGSSNYIANPDQWGQVSSLQRWFATMERSVESASLWARTIASIRHGRGSKQCLVPLCLSGAAVNKPRDPSSRRRTIMVSYSPDPVSADVSYDAFISTGSCGAGHKAEIMTWLAAYDPTPITKTGASPYKTNAIPGWNLFVGTNKQTNVPAYSFVAQSSPMKTYSGNLMSFSTYLKL</sequence>
<feature type="signal peptide" evidence="3">
    <location>
        <begin position="1"/>
        <end position="19"/>
    </location>
</feature>
<name>A0A8H6L2R4_9LECA</name>
<dbReference type="EMBL" id="JACCJC010000040">
    <property type="protein sequence ID" value="KAF6233308.1"/>
    <property type="molecule type" value="Genomic_DNA"/>
</dbReference>
<keyword evidence="2" id="KW-0326">Glycosidase</keyword>
<dbReference type="Pfam" id="PF01670">
    <property type="entry name" value="Glyco_hydro_12"/>
    <property type="match status" value="1"/>
</dbReference>